<dbReference type="CDD" id="cd02516">
    <property type="entry name" value="CDP-ME_synthetase"/>
    <property type="match status" value="1"/>
</dbReference>
<evidence type="ECO:0000313" key="9">
    <source>
        <dbReference type="Proteomes" id="UP001139474"/>
    </source>
</evidence>
<dbReference type="PROSITE" id="PS01295">
    <property type="entry name" value="ISPD"/>
    <property type="match status" value="1"/>
</dbReference>
<evidence type="ECO:0000256" key="3">
    <source>
        <dbReference type="ARBA" id="ARBA00009789"/>
    </source>
</evidence>
<dbReference type="Pfam" id="PF01128">
    <property type="entry name" value="IspD"/>
    <property type="match status" value="1"/>
</dbReference>
<dbReference type="GO" id="GO:0050518">
    <property type="term" value="F:2-C-methyl-D-erythritol 4-phosphate cytidylyltransferase activity"/>
    <property type="evidence" value="ECO:0007669"/>
    <property type="project" value="UniProtKB-UniRule"/>
</dbReference>
<comment type="pathway">
    <text evidence="2 7">Isoprenoid biosynthesis; isopentenyl diphosphate biosynthesis via DXP pathway; isopentenyl diphosphate from 1-deoxy-D-xylulose 5-phosphate: step 2/6.</text>
</comment>
<comment type="catalytic activity">
    <reaction evidence="1 7">
        <text>2-C-methyl-D-erythritol 4-phosphate + CTP + H(+) = 4-CDP-2-C-methyl-D-erythritol + diphosphate</text>
        <dbReference type="Rhea" id="RHEA:13429"/>
        <dbReference type="ChEBI" id="CHEBI:15378"/>
        <dbReference type="ChEBI" id="CHEBI:33019"/>
        <dbReference type="ChEBI" id="CHEBI:37563"/>
        <dbReference type="ChEBI" id="CHEBI:57823"/>
        <dbReference type="ChEBI" id="CHEBI:58262"/>
        <dbReference type="EC" id="2.7.7.60"/>
    </reaction>
</comment>
<dbReference type="RefSeq" id="WP_253619431.1">
    <property type="nucleotide sequence ID" value="NZ_JAMZDE010000007.1"/>
</dbReference>
<dbReference type="PANTHER" id="PTHR32125:SF4">
    <property type="entry name" value="2-C-METHYL-D-ERYTHRITOL 4-PHOSPHATE CYTIDYLYLTRANSFERASE, CHLOROPLASTIC"/>
    <property type="match status" value="1"/>
</dbReference>
<dbReference type="Proteomes" id="UP001139474">
    <property type="component" value="Unassembled WGS sequence"/>
</dbReference>
<comment type="function">
    <text evidence="7">Catalyzes the formation of 4-diphosphocytidyl-2-C-methyl-D-erythritol from CTP and 2-C-methyl-D-erythritol 4-phosphate (MEP).</text>
</comment>
<dbReference type="NCBIfam" id="TIGR00453">
    <property type="entry name" value="ispD"/>
    <property type="match status" value="1"/>
</dbReference>
<accession>A0A9X2FUK9</accession>
<dbReference type="Gene3D" id="3.90.550.10">
    <property type="entry name" value="Spore Coat Polysaccharide Biosynthesis Protein SpsA, Chain A"/>
    <property type="match status" value="1"/>
</dbReference>
<evidence type="ECO:0000256" key="4">
    <source>
        <dbReference type="ARBA" id="ARBA00022679"/>
    </source>
</evidence>
<comment type="caution">
    <text evidence="8">The sequence shown here is derived from an EMBL/GenBank/DDBJ whole genome shotgun (WGS) entry which is preliminary data.</text>
</comment>
<reference evidence="8" key="1">
    <citation type="submission" date="2022-06" db="EMBL/GenBank/DDBJ databases">
        <title>Idiomarina rhizosphaerae M1R2S28.</title>
        <authorList>
            <person name="Sun J.-Q."/>
            <person name="Li L.-F."/>
        </authorList>
    </citation>
    <scope>NUCLEOTIDE SEQUENCE</scope>
    <source>
        <strain evidence="8">M1R2S28</strain>
    </source>
</reference>
<dbReference type="InterPro" id="IPR001228">
    <property type="entry name" value="IspD"/>
</dbReference>
<dbReference type="AlphaFoldDB" id="A0A9X2FUK9"/>
<feature type="site" description="Positions MEP for the nucleophilic attack" evidence="7">
    <location>
        <position position="230"/>
    </location>
</feature>
<comment type="similarity">
    <text evidence="3 7">Belongs to the IspD/TarI cytidylyltransferase family. IspD subfamily.</text>
</comment>
<keyword evidence="4 7" id="KW-0808">Transferase</keyword>
<feature type="site" description="Positions MEP for the nucleophilic attack" evidence="7">
    <location>
        <position position="174"/>
    </location>
</feature>
<dbReference type="PANTHER" id="PTHR32125">
    <property type="entry name" value="2-C-METHYL-D-ERYTHRITOL 4-PHOSPHATE CYTIDYLYLTRANSFERASE, CHLOROPLASTIC"/>
    <property type="match status" value="1"/>
</dbReference>
<evidence type="ECO:0000256" key="5">
    <source>
        <dbReference type="ARBA" id="ARBA00022695"/>
    </source>
</evidence>
<sequence length="253" mass="27488">MKSESESHAYSPLDSLMAVIPAAGNGSRMQANIPKQFLTVANRTLLEYSIEAVLNDARVEQVFVAVSDPNAEYLIELKKSLPTKVHFVKGGNSRAESVLSGVKVAVSQGATHVLVHDAARPCLPKTALTAVINTGLKDPQGAILAIPVRDSLKRAVISVNDEAGVTHIESSVDREALWQAQTPQVFNAERLQQAIEHMGALNPQLTDEASAMQWCGFQPALIPGSIRNLKVTHPEDFECVRDWLLANNNDHKN</sequence>
<feature type="site" description="Transition state stabilizer" evidence="7">
    <location>
        <position position="28"/>
    </location>
</feature>
<dbReference type="InterPro" id="IPR050088">
    <property type="entry name" value="IspD/TarI_cytidylyltransf_bact"/>
</dbReference>
<dbReference type="InterPro" id="IPR018294">
    <property type="entry name" value="ISPD_synthase_CS"/>
</dbReference>
<dbReference type="EMBL" id="JAMZDE010000007">
    <property type="protein sequence ID" value="MCP1339547.1"/>
    <property type="molecule type" value="Genomic_DNA"/>
</dbReference>
<keyword evidence="5 7" id="KW-0548">Nucleotidyltransferase</keyword>
<dbReference type="EC" id="2.7.7.60" evidence="7"/>
<evidence type="ECO:0000256" key="1">
    <source>
        <dbReference type="ARBA" id="ARBA00001282"/>
    </source>
</evidence>
<dbReference type="FunFam" id="3.90.550.10:FF:000003">
    <property type="entry name" value="2-C-methyl-D-erythritol 4-phosphate cytidylyltransferase"/>
    <property type="match status" value="1"/>
</dbReference>
<proteinExistence type="inferred from homology"/>
<evidence type="ECO:0000256" key="6">
    <source>
        <dbReference type="ARBA" id="ARBA00023229"/>
    </source>
</evidence>
<keyword evidence="9" id="KW-1185">Reference proteome</keyword>
<dbReference type="HAMAP" id="MF_00108">
    <property type="entry name" value="IspD"/>
    <property type="match status" value="1"/>
</dbReference>
<keyword evidence="6 7" id="KW-0414">Isoprene biosynthesis</keyword>
<feature type="site" description="Transition state stabilizer" evidence="7">
    <location>
        <position position="35"/>
    </location>
</feature>
<dbReference type="InterPro" id="IPR034683">
    <property type="entry name" value="IspD/TarI"/>
</dbReference>
<evidence type="ECO:0000256" key="7">
    <source>
        <dbReference type="HAMAP-Rule" id="MF_00108"/>
    </source>
</evidence>
<gene>
    <name evidence="7 8" type="primary">ispD</name>
    <name evidence="8" type="ORF">NJR55_08050</name>
</gene>
<dbReference type="InterPro" id="IPR029044">
    <property type="entry name" value="Nucleotide-diphossugar_trans"/>
</dbReference>
<evidence type="ECO:0000256" key="2">
    <source>
        <dbReference type="ARBA" id="ARBA00004787"/>
    </source>
</evidence>
<name>A0A9X2FUK9_9GAMM</name>
<organism evidence="8 9">
    <name type="scientific">Idiomarina rhizosphaerae</name>
    <dbReference type="NCBI Taxonomy" id="2961572"/>
    <lineage>
        <taxon>Bacteria</taxon>
        <taxon>Pseudomonadati</taxon>
        <taxon>Pseudomonadota</taxon>
        <taxon>Gammaproteobacteria</taxon>
        <taxon>Alteromonadales</taxon>
        <taxon>Idiomarinaceae</taxon>
        <taxon>Idiomarina</taxon>
    </lineage>
</organism>
<protein>
    <recommendedName>
        <fullName evidence="7">2-C-methyl-D-erythritol 4-phosphate cytidylyltransferase</fullName>
        <ecNumber evidence="7">2.7.7.60</ecNumber>
    </recommendedName>
    <alternativeName>
        <fullName evidence="7">4-diphosphocytidyl-2C-methyl-D-erythritol synthase</fullName>
    </alternativeName>
    <alternativeName>
        <fullName evidence="7">MEP cytidylyltransferase</fullName>
        <shortName evidence="7">MCT</shortName>
    </alternativeName>
</protein>
<evidence type="ECO:0000313" key="8">
    <source>
        <dbReference type="EMBL" id="MCP1339547.1"/>
    </source>
</evidence>
<dbReference type="SUPFAM" id="SSF53448">
    <property type="entry name" value="Nucleotide-diphospho-sugar transferases"/>
    <property type="match status" value="1"/>
</dbReference>
<dbReference type="GO" id="GO:0019288">
    <property type="term" value="P:isopentenyl diphosphate biosynthetic process, methylerythritol 4-phosphate pathway"/>
    <property type="evidence" value="ECO:0007669"/>
    <property type="project" value="UniProtKB-UniRule"/>
</dbReference>